<dbReference type="AlphaFoldDB" id="A0A1I0SXE5"/>
<evidence type="ECO:0008006" key="4">
    <source>
        <dbReference type="Google" id="ProtNLM"/>
    </source>
</evidence>
<reference evidence="3" key="1">
    <citation type="submission" date="2016-10" db="EMBL/GenBank/DDBJ databases">
        <authorList>
            <person name="Varghese N."/>
            <person name="Submissions S."/>
        </authorList>
    </citation>
    <scope>NUCLEOTIDE SEQUENCE [LARGE SCALE GENOMIC DNA]</scope>
    <source>
        <strain evidence="3">DSM 18130</strain>
    </source>
</reference>
<feature type="transmembrane region" description="Helical" evidence="1">
    <location>
        <begin position="51"/>
        <end position="69"/>
    </location>
</feature>
<gene>
    <name evidence="2" type="ORF">SAMN04488511_10448</name>
</gene>
<accession>A0A1I0SXE5</accession>
<evidence type="ECO:0000313" key="2">
    <source>
        <dbReference type="EMBL" id="SFA44180.1"/>
    </source>
</evidence>
<keyword evidence="1" id="KW-0472">Membrane</keyword>
<protein>
    <recommendedName>
        <fullName evidence="4">Cxxc_20_cxxc protein</fullName>
    </recommendedName>
</protein>
<evidence type="ECO:0000313" key="3">
    <source>
        <dbReference type="Proteomes" id="UP000198836"/>
    </source>
</evidence>
<organism evidence="2 3">
    <name type="scientific">Pedobacter suwonensis</name>
    <dbReference type="NCBI Taxonomy" id="332999"/>
    <lineage>
        <taxon>Bacteria</taxon>
        <taxon>Pseudomonadati</taxon>
        <taxon>Bacteroidota</taxon>
        <taxon>Sphingobacteriia</taxon>
        <taxon>Sphingobacteriales</taxon>
        <taxon>Sphingobacteriaceae</taxon>
        <taxon>Pedobacter</taxon>
    </lineage>
</organism>
<evidence type="ECO:0000256" key="1">
    <source>
        <dbReference type="SAM" id="Phobius"/>
    </source>
</evidence>
<name>A0A1I0SXE5_9SPHI</name>
<keyword evidence="1" id="KW-0812">Transmembrane</keyword>
<keyword evidence="3" id="KW-1185">Reference proteome</keyword>
<keyword evidence="1" id="KW-1133">Transmembrane helix</keyword>
<proteinExistence type="predicted"/>
<dbReference type="STRING" id="332999.SAMN04488511_10448"/>
<dbReference type="OrthoDB" id="839271at2"/>
<sequence length="108" mass="12170">MVRITADKNTFVCPKCNNNIPWTEMLQFKKGHETVCSNCKTHLVTKNPVSFSWGFLLGFLGFIVPAKTISYLYDNILLAFICGVSGATLIILILLIYLYNTTEFIEAN</sequence>
<dbReference type="Proteomes" id="UP000198836">
    <property type="component" value="Unassembled WGS sequence"/>
</dbReference>
<feature type="transmembrane region" description="Helical" evidence="1">
    <location>
        <begin position="76"/>
        <end position="99"/>
    </location>
</feature>
<dbReference type="EMBL" id="FOJM01000004">
    <property type="protein sequence ID" value="SFA44180.1"/>
    <property type="molecule type" value="Genomic_DNA"/>
</dbReference>
<dbReference type="RefSeq" id="WP_090981534.1">
    <property type="nucleotide sequence ID" value="NZ_FOJM01000004.1"/>
</dbReference>